<organism evidence="9">
    <name type="scientific">Selaginella moellendorffii</name>
    <name type="common">Spikemoss</name>
    <dbReference type="NCBI Taxonomy" id="88036"/>
    <lineage>
        <taxon>Eukaryota</taxon>
        <taxon>Viridiplantae</taxon>
        <taxon>Streptophyta</taxon>
        <taxon>Embryophyta</taxon>
        <taxon>Tracheophyta</taxon>
        <taxon>Lycopodiopsida</taxon>
        <taxon>Selaginellales</taxon>
        <taxon>Selaginellaceae</taxon>
        <taxon>Selaginella</taxon>
    </lineage>
</organism>
<keyword evidence="6" id="KW-0443">Lipid metabolism</keyword>
<dbReference type="CDD" id="cd01837">
    <property type="entry name" value="SGNH_plant_lipase_like"/>
    <property type="match status" value="1"/>
</dbReference>
<proteinExistence type="inferred from homology"/>
<dbReference type="InterPro" id="IPR051238">
    <property type="entry name" value="GDSL_esterase/lipase"/>
</dbReference>
<dbReference type="eggNOG" id="ENOG502QTV6">
    <property type="taxonomic scope" value="Eukaryota"/>
</dbReference>
<dbReference type="GO" id="GO:0005576">
    <property type="term" value="C:extracellular region"/>
    <property type="evidence" value="ECO:0007669"/>
    <property type="project" value="UniProtKB-SubCell"/>
</dbReference>
<reference evidence="8 9" key="1">
    <citation type="journal article" date="2011" name="Science">
        <title>The Selaginella genome identifies genetic changes associated with the evolution of vascular plants.</title>
        <authorList>
            <person name="Banks J.A."/>
            <person name="Nishiyama T."/>
            <person name="Hasebe M."/>
            <person name="Bowman J.L."/>
            <person name="Gribskov M."/>
            <person name="dePamphilis C."/>
            <person name="Albert V.A."/>
            <person name="Aono N."/>
            <person name="Aoyama T."/>
            <person name="Ambrose B.A."/>
            <person name="Ashton N.W."/>
            <person name="Axtell M.J."/>
            <person name="Barker E."/>
            <person name="Barker M.S."/>
            <person name="Bennetzen J.L."/>
            <person name="Bonawitz N.D."/>
            <person name="Chapple C."/>
            <person name="Cheng C."/>
            <person name="Correa L.G."/>
            <person name="Dacre M."/>
            <person name="DeBarry J."/>
            <person name="Dreyer I."/>
            <person name="Elias M."/>
            <person name="Engstrom E.M."/>
            <person name="Estelle M."/>
            <person name="Feng L."/>
            <person name="Finet C."/>
            <person name="Floyd S.K."/>
            <person name="Frommer W.B."/>
            <person name="Fujita T."/>
            <person name="Gramzow L."/>
            <person name="Gutensohn M."/>
            <person name="Harholt J."/>
            <person name="Hattori M."/>
            <person name="Heyl A."/>
            <person name="Hirai T."/>
            <person name="Hiwatashi Y."/>
            <person name="Ishikawa M."/>
            <person name="Iwata M."/>
            <person name="Karol K.G."/>
            <person name="Koehler B."/>
            <person name="Kolukisaoglu U."/>
            <person name="Kubo M."/>
            <person name="Kurata T."/>
            <person name="Lalonde S."/>
            <person name="Li K."/>
            <person name="Li Y."/>
            <person name="Litt A."/>
            <person name="Lyons E."/>
            <person name="Manning G."/>
            <person name="Maruyama T."/>
            <person name="Michael T.P."/>
            <person name="Mikami K."/>
            <person name="Miyazaki S."/>
            <person name="Morinaga S."/>
            <person name="Murata T."/>
            <person name="Mueller-Roeber B."/>
            <person name="Nelson D.R."/>
            <person name="Obara M."/>
            <person name="Oguri Y."/>
            <person name="Olmstead R.G."/>
            <person name="Onodera N."/>
            <person name="Petersen B.L."/>
            <person name="Pils B."/>
            <person name="Prigge M."/>
            <person name="Rensing S.A."/>
            <person name="Riano-Pachon D.M."/>
            <person name="Roberts A.W."/>
            <person name="Sato Y."/>
            <person name="Scheller H.V."/>
            <person name="Schulz B."/>
            <person name="Schulz C."/>
            <person name="Shakirov E.V."/>
            <person name="Shibagaki N."/>
            <person name="Shinohara N."/>
            <person name="Shippen D.E."/>
            <person name="Soerensen I."/>
            <person name="Sotooka R."/>
            <person name="Sugimoto N."/>
            <person name="Sugita M."/>
            <person name="Sumikawa N."/>
            <person name="Tanurdzic M."/>
            <person name="Theissen G."/>
            <person name="Ulvskov P."/>
            <person name="Wakazuki S."/>
            <person name="Weng J.K."/>
            <person name="Willats W.W."/>
            <person name="Wipf D."/>
            <person name="Wolf P.G."/>
            <person name="Yang L."/>
            <person name="Zimmer A.D."/>
            <person name="Zhu Q."/>
            <person name="Mitros T."/>
            <person name="Hellsten U."/>
            <person name="Loque D."/>
            <person name="Otillar R."/>
            <person name="Salamov A."/>
            <person name="Schmutz J."/>
            <person name="Shapiro H."/>
            <person name="Lindquist E."/>
            <person name="Lucas S."/>
            <person name="Rokhsar D."/>
            <person name="Grigoriev I.V."/>
        </authorList>
    </citation>
    <scope>NUCLEOTIDE SEQUENCE [LARGE SCALE GENOMIC DNA]</scope>
</reference>
<keyword evidence="4 7" id="KW-0732">Signal</keyword>
<keyword evidence="5" id="KW-0378">Hydrolase</keyword>
<gene>
    <name evidence="8" type="ORF">SELMODRAFT_104120</name>
</gene>
<dbReference type="SUPFAM" id="SSF52266">
    <property type="entry name" value="SGNH hydrolase"/>
    <property type="match status" value="1"/>
</dbReference>
<evidence type="ECO:0000256" key="3">
    <source>
        <dbReference type="ARBA" id="ARBA00022525"/>
    </source>
</evidence>
<accession>D8RYC8</accession>
<keyword evidence="3" id="KW-0964">Secreted</keyword>
<dbReference type="Proteomes" id="UP000001514">
    <property type="component" value="Unassembled WGS sequence"/>
</dbReference>
<evidence type="ECO:0000313" key="9">
    <source>
        <dbReference type="Proteomes" id="UP000001514"/>
    </source>
</evidence>
<evidence type="ECO:0000256" key="4">
    <source>
        <dbReference type="ARBA" id="ARBA00022729"/>
    </source>
</evidence>
<dbReference type="InterPro" id="IPR036514">
    <property type="entry name" value="SGNH_hydro_sf"/>
</dbReference>
<dbReference type="InParanoid" id="D8RYC8"/>
<keyword evidence="6" id="KW-0442">Lipid degradation</keyword>
<evidence type="ECO:0000256" key="5">
    <source>
        <dbReference type="ARBA" id="ARBA00022801"/>
    </source>
</evidence>
<evidence type="ECO:0000256" key="6">
    <source>
        <dbReference type="ARBA" id="ARBA00022963"/>
    </source>
</evidence>
<dbReference type="PANTHER" id="PTHR45650:SF4">
    <property type="entry name" value="GDSL-LIKE LIPASE_ACYLHYDROLASE FAMILY PROTEIN, EXPRESSED"/>
    <property type="match status" value="1"/>
</dbReference>
<evidence type="ECO:0000313" key="8">
    <source>
        <dbReference type="EMBL" id="EFJ23077.1"/>
    </source>
</evidence>
<feature type="chain" id="PRO_5003122226" evidence="7">
    <location>
        <begin position="29"/>
        <end position="369"/>
    </location>
</feature>
<dbReference type="PANTHER" id="PTHR45650">
    <property type="entry name" value="GDSL-LIKE LIPASE/ACYLHYDROLASE-RELATED"/>
    <property type="match status" value="1"/>
</dbReference>
<dbReference type="Gramene" id="EFJ23077">
    <property type="protein sequence ID" value="EFJ23077"/>
    <property type="gene ID" value="SELMODRAFT_104120"/>
</dbReference>
<name>D8RYC8_SELML</name>
<dbReference type="STRING" id="88036.D8RYC8"/>
<comment type="similarity">
    <text evidence="2">Belongs to the 'GDSL' lipolytic enzyme family.</text>
</comment>
<keyword evidence="9" id="KW-1185">Reference proteome</keyword>
<dbReference type="HOGENOM" id="CLU_015101_0_0_1"/>
<sequence length="369" mass="40041">MEEATITLAALSTSLLLLFLASLETIRAAEAPQVPAFFVFGDSLVDSGNNKFLQSLSQANHSHNGIDFQGSVATGRFCNGLTVTDVVAQELGLPLAPPYLDPSTNGTAILKGVNYASGGAGVLDETGLYFLQRLPLGKQIEYYGNTRSQIIGLLGQKAAYQMLSKSIFCFVIGSNDYLNNYVAPVTATPLMYTPQQFQVRLVSTYKKLLTDAYKLDARKFIIAGAGPIGCIPYQLTVNFQRNSTCAPQPNELVLNFNKALRQTVFDLNGQFPDAKFVYVNTYDTVTTVIKNPGKYGFANSDTACCGAGGPYRGLISCIPSVSVCSNRTEHFFWDPYHTSEAANYVLGKGILEGDQSVVEPINVRQLARL</sequence>
<dbReference type="Gene3D" id="3.40.50.1110">
    <property type="entry name" value="SGNH hydrolase"/>
    <property type="match status" value="1"/>
</dbReference>
<evidence type="ECO:0000256" key="2">
    <source>
        <dbReference type="ARBA" id="ARBA00008668"/>
    </source>
</evidence>
<dbReference type="InterPro" id="IPR035669">
    <property type="entry name" value="SGNH_plant_lipase-like"/>
</dbReference>
<dbReference type="AlphaFoldDB" id="D8RYC8"/>
<protein>
    <submittedName>
        <fullName evidence="8">Uncharacterized protein</fullName>
    </submittedName>
</protein>
<evidence type="ECO:0000256" key="1">
    <source>
        <dbReference type="ARBA" id="ARBA00004613"/>
    </source>
</evidence>
<dbReference type="Pfam" id="PF00657">
    <property type="entry name" value="Lipase_GDSL"/>
    <property type="match status" value="1"/>
</dbReference>
<dbReference type="EMBL" id="GL377594">
    <property type="protein sequence ID" value="EFJ23077.1"/>
    <property type="molecule type" value="Genomic_DNA"/>
</dbReference>
<dbReference type="GO" id="GO:0016042">
    <property type="term" value="P:lipid catabolic process"/>
    <property type="evidence" value="ECO:0007669"/>
    <property type="project" value="UniProtKB-KW"/>
</dbReference>
<feature type="signal peptide" evidence="7">
    <location>
        <begin position="1"/>
        <end position="28"/>
    </location>
</feature>
<dbReference type="GO" id="GO:0016788">
    <property type="term" value="F:hydrolase activity, acting on ester bonds"/>
    <property type="evidence" value="ECO:0007669"/>
    <property type="project" value="InterPro"/>
</dbReference>
<comment type="subcellular location">
    <subcellularLocation>
        <location evidence="1">Secreted</location>
    </subcellularLocation>
</comment>
<evidence type="ECO:0000256" key="7">
    <source>
        <dbReference type="SAM" id="SignalP"/>
    </source>
</evidence>
<dbReference type="KEGG" id="smo:SELMODRAFT_104120"/>
<dbReference type="OMA" id="QIEETEC"/>
<dbReference type="InterPro" id="IPR001087">
    <property type="entry name" value="GDSL"/>
</dbReference>